<dbReference type="Gene3D" id="3.15.10.40">
    <property type="entry name" value="Uncharacterised protein PF07273, DUF1439"/>
    <property type="match status" value="1"/>
</dbReference>
<name>A1WXR1_HALHL</name>
<dbReference type="eggNOG" id="ENOG502ZACR">
    <property type="taxonomic scope" value="Bacteria"/>
</dbReference>
<sequence>MNRQRSPMRALHGALLALLLMILGGCAQLVSYSVNQDEVQAHLDTRLEALQDVRLQSPLAAFDFSVRTADVTLGPEEAPDRIQLDILGRAGVDLLMGQESAGVALRLRGLPDYEHEDGAIYIRELELVSSRVESRWFNGEVTELVEPVVGLVGEHLERTPVYEIERESATGRVLGRVPAEVRVEPGRLVLRPR</sequence>
<evidence type="ECO:0000313" key="1">
    <source>
        <dbReference type="EMBL" id="ABM62473.1"/>
    </source>
</evidence>
<dbReference type="InterPro" id="IPR010835">
    <property type="entry name" value="DUF1439"/>
</dbReference>
<evidence type="ECO:0000313" key="2">
    <source>
        <dbReference type="Proteomes" id="UP000000647"/>
    </source>
</evidence>
<dbReference type="Pfam" id="PF07273">
    <property type="entry name" value="DUF1439"/>
    <property type="match status" value="1"/>
</dbReference>
<dbReference type="AlphaFoldDB" id="A1WXR1"/>
<protein>
    <recommendedName>
        <fullName evidence="3">Lipoprotein</fullName>
    </recommendedName>
</protein>
<evidence type="ECO:0008006" key="3">
    <source>
        <dbReference type="Google" id="ProtNLM"/>
    </source>
</evidence>
<accession>A1WXR1</accession>
<dbReference type="Proteomes" id="UP000000647">
    <property type="component" value="Chromosome"/>
</dbReference>
<reference evidence="2" key="1">
    <citation type="submission" date="2006-12" db="EMBL/GenBank/DDBJ databases">
        <title>Complete sequence of Halorhodospira halophila SL1.</title>
        <authorList>
            <consortium name="US DOE Joint Genome Institute"/>
            <person name="Copeland A."/>
            <person name="Lucas S."/>
            <person name="Lapidus A."/>
            <person name="Barry K."/>
            <person name="Detter J.C."/>
            <person name="Glavina del Rio T."/>
            <person name="Hammon N."/>
            <person name="Israni S."/>
            <person name="Dalin E."/>
            <person name="Tice H."/>
            <person name="Pitluck S."/>
            <person name="Saunders E."/>
            <person name="Brettin T."/>
            <person name="Bruce D."/>
            <person name="Han C."/>
            <person name="Tapia R."/>
            <person name="Schmutz J."/>
            <person name="Larimer F."/>
            <person name="Land M."/>
            <person name="Hauser L."/>
            <person name="Kyrpides N."/>
            <person name="Mikhailova N."/>
            <person name="Hoff W."/>
            <person name="Richardson P."/>
        </authorList>
    </citation>
    <scope>NUCLEOTIDE SEQUENCE [LARGE SCALE GENOMIC DNA]</scope>
    <source>
        <strain evidence="2">DSM 244 / SL1</strain>
    </source>
</reference>
<dbReference type="HOGENOM" id="CLU_105009_1_0_6"/>
<keyword evidence="2" id="KW-1185">Reference proteome</keyword>
<dbReference type="KEGG" id="hha:Hhal_1709"/>
<organism evidence="1 2">
    <name type="scientific">Halorhodospira halophila (strain DSM 244 / SL1)</name>
    <name type="common">Ectothiorhodospira halophila (strain DSM 244 / SL1)</name>
    <dbReference type="NCBI Taxonomy" id="349124"/>
    <lineage>
        <taxon>Bacteria</taxon>
        <taxon>Pseudomonadati</taxon>
        <taxon>Pseudomonadota</taxon>
        <taxon>Gammaproteobacteria</taxon>
        <taxon>Chromatiales</taxon>
        <taxon>Ectothiorhodospiraceae</taxon>
        <taxon>Halorhodospira</taxon>
    </lineage>
</organism>
<gene>
    <name evidence="1" type="ordered locus">Hhal_1709</name>
</gene>
<dbReference type="STRING" id="349124.Hhal_1709"/>
<reference evidence="1 2" key="2">
    <citation type="journal article" date="2013" name="Stand. Genomic Sci.">
        <title>Complete genome sequence of Halorhodospira halophila SL1.</title>
        <authorList>
            <person name="Challacombe J.F."/>
            <person name="Majid S."/>
            <person name="Deole R."/>
            <person name="Brettin T.S."/>
            <person name="Bruce D."/>
            <person name="Delano S.F."/>
            <person name="Detter J.C."/>
            <person name="Gleasner C.D."/>
            <person name="Han C.S."/>
            <person name="Misra M."/>
            <person name="Reitenga K.G."/>
            <person name="Mikhailova N."/>
            <person name="Woyke T."/>
            <person name="Pitluck S."/>
            <person name="Nolan M."/>
            <person name="Land M.L."/>
            <person name="Saunders E."/>
            <person name="Tapia R."/>
            <person name="Lapidus A."/>
            <person name="Ivanova N."/>
            <person name="Hoff W.D."/>
        </authorList>
    </citation>
    <scope>NUCLEOTIDE SEQUENCE [LARGE SCALE GENOMIC DNA]</scope>
    <source>
        <strain evidence="2">DSM 244 / SL1</strain>
    </source>
</reference>
<dbReference type="PROSITE" id="PS51257">
    <property type="entry name" value="PROKAR_LIPOPROTEIN"/>
    <property type="match status" value="1"/>
</dbReference>
<proteinExistence type="predicted"/>
<dbReference type="EMBL" id="CP000544">
    <property type="protein sequence ID" value="ABM62473.1"/>
    <property type="molecule type" value="Genomic_DNA"/>
</dbReference>